<dbReference type="STRING" id="1581557.BN1208_0112"/>
<evidence type="ECO:0000313" key="2">
    <source>
        <dbReference type="EMBL" id="CEZ19008.1"/>
    </source>
</evidence>
<dbReference type="GeneID" id="99989449"/>
<dbReference type="OrthoDB" id="5297467at2"/>
<name>A0A0D6EU91_9PROT</name>
<gene>
    <name evidence="1 2" type="primary">smg</name>
    <name evidence="2" type="ORF">BN1208_0112</name>
</gene>
<keyword evidence="3" id="KW-1185">Reference proteome</keyword>
<protein>
    <recommendedName>
        <fullName evidence="1">Protein Smg homolog</fullName>
    </recommendedName>
</protein>
<accession>A0A0D6EU91</accession>
<dbReference type="Pfam" id="PF04361">
    <property type="entry name" value="DUF494"/>
    <property type="match status" value="1"/>
</dbReference>
<dbReference type="RefSeq" id="WP_046486734.1">
    <property type="nucleotide sequence ID" value="NZ_CP040978.1"/>
</dbReference>
<dbReference type="HAMAP" id="MF_00598">
    <property type="entry name" value="Smg"/>
    <property type="match status" value="1"/>
</dbReference>
<comment type="similarity">
    <text evidence="1">Belongs to the Smg family.</text>
</comment>
<sequence length="153" mass="17931">MLELLIYMFENYLSTQNLPDFKSITAELEAAGFDNQDIENAFTWFNQLKAMTNAIPVKNNACSSLGYRMYSENEQKKISAESLGFVLFLEQAKVLDPNEREIILDRAMALKQEHINIEEMRWIVMMALWNEGREKDFLFIEDAIYQDHNLVLH</sequence>
<evidence type="ECO:0000256" key="1">
    <source>
        <dbReference type="HAMAP-Rule" id="MF_00598"/>
    </source>
</evidence>
<reference evidence="3" key="1">
    <citation type="submission" date="2014-12" db="EMBL/GenBank/DDBJ databases">
        <authorList>
            <person name="Salcher M.M."/>
        </authorList>
    </citation>
    <scope>NUCLEOTIDE SEQUENCE [LARGE SCALE GENOMIC DNA]</scope>
    <source>
        <strain evidence="3">MMS-10A-171</strain>
    </source>
</reference>
<dbReference type="InterPro" id="IPR007456">
    <property type="entry name" value="Smg"/>
</dbReference>
<organism evidence="2 3">
    <name type="scientific">Candidatus Methylopumilus planktonicus</name>
    <dbReference type="NCBI Taxonomy" id="1581557"/>
    <lineage>
        <taxon>Bacteria</taxon>
        <taxon>Pseudomonadati</taxon>
        <taxon>Pseudomonadota</taxon>
        <taxon>Betaproteobacteria</taxon>
        <taxon>Nitrosomonadales</taxon>
        <taxon>Methylophilaceae</taxon>
        <taxon>Candidatus Methylopumilus</taxon>
    </lineage>
</organism>
<dbReference type="Proteomes" id="UP000064007">
    <property type="component" value="Chromosome 1"/>
</dbReference>
<dbReference type="AlphaFoldDB" id="A0A0D6EU91"/>
<evidence type="ECO:0000313" key="3">
    <source>
        <dbReference type="Proteomes" id="UP000064007"/>
    </source>
</evidence>
<dbReference type="PANTHER" id="PTHR38692">
    <property type="entry name" value="PROTEIN SMG"/>
    <property type="match status" value="1"/>
</dbReference>
<dbReference type="EMBL" id="LN827929">
    <property type="protein sequence ID" value="CEZ19008.1"/>
    <property type="molecule type" value="Genomic_DNA"/>
</dbReference>
<proteinExistence type="inferred from homology"/>
<dbReference type="KEGG" id="mbat:BN1208_0112"/>
<dbReference type="PANTHER" id="PTHR38692:SF1">
    <property type="entry name" value="PROTEIN SMG"/>
    <property type="match status" value="1"/>
</dbReference>
<dbReference type="HOGENOM" id="CLU_133242_0_0_4"/>